<dbReference type="PANTHER" id="PTHR38797:SF4">
    <property type="entry name" value="NUCLEAR PORE COMPLEX PROTEIN NUP85"/>
    <property type="match status" value="1"/>
</dbReference>
<accession>A0AAN9YUZ1</accession>
<name>A0AAN9YUZ1_9PEZI</name>
<comment type="caution">
    <text evidence="1">The sequence shown here is derived from an EMBL/GenBank/DDBJ whole genome shotgun (WGS) entry which is preliminary data.</text>
</comment>
<proteinExistence type="predicted"/>
<sequence>MGAWIEWAFIAAYSSDDREGTYNLDHGKRWINTNAFFARLHALNGNGFLATYCTWTMRDAFLSTPTTHYAAMDCHVSSASQWILCSGQNILQHILHPPPQDEKDHMLPKPQPWTLDVWRRWKAGFAAAGEEENLKQETRRLAKKSAALMETLEAVLVPEGEADGVEVPGTGLETNDS</sequence>
<dbReference type="InterPro" id="IPR022085">
    <property type="entry name" value="OpdG"/>
</dbReference>
<organism evidence="1 2">
    <name type="scientific">Diatrype stigma</name>
    <dbReference type="NCBI Taxonomy" id="117547"/>
    <lineage>
        <taxon>Eukaryota</taxon>
        <taxon>Fungi</taxon>
        <taxon>Dikarya</taxon>
        <taxon>Ascomycota</taxon>
        <taxon>Pezizomycotina</taxon>
        <taxon>Sordariomycetes</taxon>
        <taxon>Xylariomycetidae</taxon>
        <taxon>Xylariales</taxon>
        <taxon>Diatrypaceae</taxon>
        <taxon>Diatrype</taxon>
    </lineage>
</organism>
<gene>
    <name evidence="1" type="ORF">SLS62_003224</name>
</gene>
<evidence type="ECO:0000313" key="1">
    <source>
        <dbReference type="EMBL" id="KAK7754910.1"/>
    </source>
</evidence>
<dbReference type="InterPro" id="IPR053204">
    <property type="entry name" value="Oxopyrrolidines_Biosynth-assoc"/>
</dbReference>
<dbReference type="Pfam" id="PF12311">
    <property type="entry name" value="DUF3632"/>
    <property type="match status" value="1"/>
</dbReference>
<dbReference type="AlphaFoldDB" id="A0AAN9YUZ1"/>
<dbReference type="EMBL" id="JAKJXP020000017">
    <property type="protein sequence ID" value="KAK7754910.1"/>
    <property type="molecule type" value="Genomic_DNA"/>
</dbReference>
<dbReference type="PANTHER" id="PTHR38797">
    <property type="entry name" value="NUCLEAR PORE COMPLEX PROTEIN NUP85-RELATED"/>
    <property type="match status" value="1"/>
</dbReference>
<evidence type="ECO:0000313" key="2">
    <source>
        <dbReference type="Proteomes" id="UP001320420"/>
    </source>
</evidence>
<protein>
    <submittedName>
        <fullName evidence="1">Uncharacterized protein</fullName>
    </submittedName>
</protein>
<dbReference type="Proteomes" id="UP001320420">
    <property type="component" value="Unassembled WGS sequence"/>
</dbReference>
<keyword evidence="2" id="KW-1185">Reference proteome</keyword>
<reference evidence="1 2" key="1">
    <citation type="submission" date="2024-02" db="EMBL/GenBank/DDBJ databases">
        <title>De novo assembly and annotation of 12 fungi associated with fruit tree decline syndrome in Ontario, Canada.</title>
        <authorList>
            <person name="Sulman M."/>
            <person name="Ellouze W."/>
            <person name="Ilyukhin E."/>
        </authorList>
    </citation>
    <scope>NUCLEOTIDE SEQUENCE [LARGE SCALE GENOMIC DNA]</scope>
    <source>
        <strain evidence="1 2">M11/M66-122</strain>
    </source>
</reference>